<dbReference type="EMBL" id="JAAGNC010000066">
    <property type="protein sequence ID" value="NEC56204.1"/>
    <property type="molecule type" value="Genomic_DNA"/>
</dbReference>
<organism evidence="1 2">
    <name type="scientific">Amycolatopsis rubida</name>
    <dbReference type="NCBI Taxonomy" id="112413"/>
    <lineage>
        <taxon>Bacteria</taxon>
        <taxon>Bacillati</taxon>
        <taxon>Actinomycetota</taxon>
        <taxon>Actinomycetes</taxon>
        <taxon>Pseudonocardiales</taxon>
        <taxon>Pseudonocardiaceae</taxon>
        <taxon>Amycolatopsis</taxon>
    </lineage>
</organism>
<accession>A0ABX0BP49</accession>
<dbReference type="Proteomes" id="UP000470404">
    <property type="component" value="Unassembled WGS sequence"/>
</dbReference>
<keyword evidence="2" id="KW-1185">Reference proteome</keyword>
<dbReference type="RefSeq" id="WP_157905145.1">
    <property type="nucleotide sequence ID" value="NZ_JAAGNC010000066.1"/>
</dbReference>
<comment type="caution">
    <text evidence="1">The sequence shown here is derived from an EMBL/GenBank/DDBJ whole genome shotgun (WGS) entry which is preliminary data.</text>
</comment>
<reference evidence="1 2" key="1">
    <citation type="submission" date="2020-01" db="EMBL/GenBank/DDBJ databases">
        <title>Insect and environment-associated Actinomycetes.</title>
        <authorList>
            <person name="Currrie C."/>
            <person name="Chevrette M."/>
            <person name="Carlson C."/>
            <person name="Stubbendieck R."/>
            <person name="Wendt-Pienkowski E."/>
        </authorList>
    </citation>
    <scope>NUCLEOTIDE SEQUENCE [LARGE SCALE GENOMIC DNA]</scope>
    <source>
        <strain evidence="1 2">SID8386</strain>
    </source>
</reference>
<evidence type="ECO:0000313" key="2">
    <source>
        <dbReference type="Proteomes" id="UP000470404"/>
    </source>
</evidence>
<evidence type="ECO:0000313" key="1">
    <source>
        <dbReference type="EMBL" id="NEC56204.1"/>
    </source>
</evidence>
<name>A0ABX0BP49_9PSEU</name>
<gene>
    <name evidence="1" type="ORF">G3I59_11555</name>
</gene>
<proteinExistence type="predicted"/>
<protein>
    <submittedName>
        <fullName evidence="1">DUF3558 domain-containing protein</fullName>
    </submittedName>
</protein>
<sequence length="56" mass="5777">MDGSRASRGECDIAAGTSDRDTMVVSITRSPGRKGGTDACESARGVAAQILADLRH</sequence>